<dbReference type="SUPFAM" id="SSF50978">
    <property type="entry name" value="WD40 repeat-like"/>
    <property type="match status" value="1"/>
</dbReference>
<dbReference type="InterPro" id="IPR015943">
    <property type="entry name" value="WD40/YVTN_repeat-like_dom_sf"/>
</dbReference>
<keyword evidence="2" id="KW-0677">Repeat</keyword>
<gene>
    <name evidence="4" type="ORF">XENORESO_000698</name>
</gene>
<evidence type="ECO:0000256" key="2">
    <source>
        <dbReference type="ARBA" id="ARBA00022737"/>
    </source>
</evidence>
<sequence length="164" mass="18605">MTLKFLFNLQLPSPVGLKGYFTFFKQSGPHLNISSLKSIKKIVDRKISIKQINSFPSFDRLHNISFPEWCSFGGVYLVTYGDRVAERVLPIAAFIQELPLATNVSIDICFSQNCLKKCFCPFQAPSHIYRGHSSHVTNVSFLYDDSYLVSTGGKDMSVLQWRIV</sequence>
<reference evidence="4 5" key="1">
    <citation type="submission" date="2021-06" db="EMBL/GenBank/DDBJ databases">
        <authorList>
            <person name="Palmer J.M."/>
        </authorList>
    </citation>
    <scope>NUCLEOTIDE SEQUENCE [LARGE SCALE GENOMIC DNA]</scope>
    <source>
        <strain evidence="4 5">XR_2019</strain>
        <tissue evidence="4">Muscle</tissue>
    </source>
</reference>
<keyword evidence="5" id="KW-1185">Reference proteome</keyword>
<evidence type="ECO:0000256" key="3">
    <source>
        <dbReference type="PROSITE-ProRule" id="PRU00221"/>
    </source>
</evidence>
<dbReference type="PANTHER" id="PTHR13720:SF22">
    <property type="entry name" value="ECHINODERM MICROTUBULE-ASSOCIATED PROTEIN-LIKE 1"/>
    <property type="match status" value="1"/>
</dbReference>
<feature type="repeat" description="WD" evidence="3">
    <location>
        <begin position="129"/>
        <end position="164"/>
    </location>
</feature>
<dbReference type="PANTHER" id="PTHR13720">
    <property type="entry name" value="WD-40 REPEAT PROTEIN"/>
    <property type="match status" value="1"/>
</dbReference>
<dbReference type="Proteomes" id="UP001444071">
    <property type="component" value="Unassembled WGS sequence"/>
</dbReference>
<protein>
    <submittedName>
        <fullName evidence="4">Uncharacterized protein</fullName>
    </submittedName>
</protein>
<keyword evidence="1 3" id="KW-0853">WD repeat</keyword>
<dbReference type="PROSITE" id="PS50294">
    <property type="entry name" value="WD_REPEATS_REGION"/>
    <property type="match status" value="1"/>
</dbReference>
<dbReference type="InterPro" id="IPR050630">
    <property type="entry name" value="WD_repeat_EMAP"/>
</dbReference>
<dbReference type="InterPro" id="IPR001680">
    <property type="entry name" value="WD40_rpt"/>
</dbReference>
<name>A0ABV0WP57_9TELE</name>
<comment type="caution">
    <text evidence="4">The sequence shown here is derived from an EMBL/GenBank/DDBJ whole genome shotgun (WGS) entry which is preliminary data.</text>
</comment>
<dbReference type="EMBL" id="JAHRIM010061170">
    <property type="protein sequence ID" value="MEQ2271186.1"/>
    <property type="molecule type" value="Genomic_DNA"/>
</dbReference>
<dbReference type="InterPro" id="IPR036322">
    <property type="entry name" value="WD40_repeat_dom_sf"/>
</dbReference>
<dbReference type="PROSITE" id="PS50082">
    <property type="entry name" value="WD_REPEATS_2"/>
    <property type="match status" value="1"/>
</dbReference>
<dbReference type="Gene3D" id="2.130.10.10">
    <property type="entry name" value="YVTN repeat-like/Quinoprotein amine dehydrogenase"/>
    <property type="match status" value="1"/>
</dbReference>
<dbReference type="Pfam" id="PF00400">
    <property type="entry name" value="WD40"/>
    <property type="match status" value="1"/>
</dbReference>
<evidence type="ECO:0000313" key="4">
    <source>
        <dbReference type="EMBL" id="MEQ2271186.1"/>
    </source>
</evidence>
<accession>A0ABV0WP57</accession>
<organism evidence="4 5">
    <name type="scientific">Xenotaenia resolanae</name>
    <dbReference type="NCBI Taxonomy" id="208358"/>
    <lineage>
        <taxon>Eukaryota</taxon>
        <taxon>Metazoa</taxon>
        <taxon>Chordata</taxon>
        <taxon>Craniata</taxon>
        <taxon>Vertebrata</taxon>
        <taxon>Euteleostomi</taxon>
        <taxon>Actinopterygii</taxon>
        <taxon>Neopterygii</taxon>
        <taxon>Teleostei</taxon>
        <taxon>Neoteleostei</taxon>
        <taxon>Acanthomorphata</taxon>
        <taxon>Ovalentaria</taxon>
        <taxon>Atherinomorphae</taxon>
        <taxon>Cyprinodontiformes</taxon>
        <taxon>Goodeidae</taxon>
        <taxon>Xenotaenia</taxon>
    </lineage>
</organism>
<evidence type="ECO:0000313" key="5">
    <source>
        <dbReference type="Proteomes" id="UP001444071"/>
    </source>
</evidence>
<proteinExistence type="predicted"/>
<evidence type="ECO:0000256" key="1">
    <source>
        <dbReference type="ARBA" id="ARBA00022574"/>
    </source>
</evidence>